<sequence>MDTLTLVSIFAAGCTAIFSSTYLLVMRVRPRISTADLLTVLWFVLCGCIHLFFEGYYAYNFRRMPLMQDLFGQLWKEYSLSDSRYQTQDAFVLCMETITAVCWGPSSFILAAMIATDHSLRYPLQAIISLGQLYGDVLYYATCLFDFYILGLEYSRPEPAIFWGYFVFMNSFWIVIPCKSPAGTALSKDPPTLFSPLTIRDVTFQNRIWVAPMCMYSANDGHLTDFHLVHLGAFAYRGASLTIIEATAVRPKAESLPIEGFKRVADFAHGQGQKIGIQLAHAGRKASTLPPWMGPRGKSAVAEEKDGGWPKNVKGMSALKWGEGYAEPNEMSLEDIQDVIDGFRDAAKRAVAAGIDVIEIHGAHGYLLHSSLSPVTNKRTDQYGGSWENKIRMLTETIKAVRSVIPEGMPLLLRISATEWLEDVESWDIPDTIKLAKLLPALGVDLLDVSSAGNSPTQKIGMHTNYQISIAGEIRAALFKEGIKDLKIGCVGMITEAEAAKSHLEDEPTTYPNAGETVDVKDEQGKIAKADIVLVARQFMREPEWVFRVAYRLGVEVQWPVQYLRAGFLKGSVI</sequence>
<feature type="transmembrane region" description="Helical" evidence="7">
    <location>
        <begin position="137"/>
        <end position="154"/>
    </location>
</feature>
<evidence type="ECO:0000256" key="6">
    <source>
        <dbReference type="SAM" id="MobiDB-lite"/>
    </source>
</evidence>
<keyword evidence="10" id="KW-1185">Reference proteome</keyword>
<comment type="subcellular location">
    <subcellularLocation>
        <location evidence="1">Membrane</location>
        <topology evidence="1">Multi-pass membrane protein</topology>
    </subcellularLocation>
</comment>
<dbReference type="AlphaFoldDB" id="A0A8H6EEF4"/>
<evidence type="ECO:0000256" key="1">
    <source>
        <dbReference type="ARBA" id="ARBA00004141"/>
    </source>
</evidence>
<dbReference type="Gene3D" id="3.20.20.70">
    <property type="entry name" value="Aldolase class I"/>
    <property type="match status" value="1"/>
</dbReference>
<evidence type="ECO:0000256" key="3">
    <source>
        <dbReference type="ARBA" id="ARBA00022989"/>
    </source>
</evidence>
<dbReference type="GO" id="GO:0010181">
    <property type="term" value="F:FMN binding"/>
    <property type="evidence" value="ECO:0007669"/>
    <property type="project" value="InterPro"/>
</dbReference>
<dbReference type="InterPro" id="IPR044152">
    <property type="entry name" value="YqjM-like"/>
</dbReference>
<dbReference type="SUPFAM" id="SSF51395">
    <property type="entry name" value="FMN-linked oxidoreductases"/>
    <property type="match status" value="1"/>
</dbReference>
<dbReference type="GO" id="GO:0016020">
    <property type="term" value="C:membrane"/>
    <property type="evidence" value="ECO:0007669"/>
    <property type="project" value="UniProtKB-SubCell"/>
</dbReference>
<organism evidence="9 10">
    <name type="scientific">Botrytis fragariae</name>
    <dbReference type="NCBI Taxonomy" id="1964551"/>
    <lineage>
        <taxon>Eukaryota</taxon>
        <taxon>Fungi</taxon>
        <taxon>Dikarya</taxon>
        <taxon>Ascomycota</taxon>
        <taxon>Pezizomycotina</taxon>
        <taxon>Leotiomycetes</taxon>
        <taxon>Helotiales</taxon>
        <taxon>Sclerotiniaceae</taxon>
        <taxon>Botrytis</taxon>
    </lineage>
</organism>
<evidence type="ECO:0000256" key="5">
    <source>
        <dbReference type="PROSITE-ProRule" id="PRU01087"/>
    </source>
</evidence>
<dbReference type="InterPro" id="IPR013785">
    <property type="entry name" value="Aldolase_TIM"/>
</dbReference>
<evidence type="ECO:0000256" key="4">
    <source>
        <dbReference type="ARBA" id="ARBA00023136"/>
    </source>
</evidence>
<dbReference type="PROSITE" id="PS51751">
    <property type="entry name" value="EXPERA"/>
    <property type="match status" value="1"/>
</dbReference>
<feature type="transmembrane region" description="Helical" evidence="7">
    <location>
        <begin position="6"/>
        <end position="25"/>
    </location>
</feature>
<dbReference type="Proteomes" id="UP000531561">
    <property type="component" value="Unassembled WGS sequence"/>
</dbReference>
<comment type="caution">
    <text evidence="9">The sequence shown here is derived from an EMBL/GenBank/DDBJ whole genome shotgun (WGS) entry which is preliminary data.</text>
</comment>
<dbReference type="PANTHER" id="PTHR43303">
    <property type="entry name" value="NADPH DEHYDROGENASE C23G7.10C-RELATED"/>
    <property type="match status" value="1"/>
</dbReference>
<name>A0A8H6EEF4_9HELO</name>
<dbReference type="EMBL" id="JABFCT010000017">
    <property type="protein sequence ID" value="KAF5869324.1"/>
    <property type="molecule type" value="Genomic_DNA"/>
</dbReference>
<dbReference type="GeneID" id="59265153"/>
<dbReference type="GO" id="GO:0050661">
    <property type="term" value="F:NADP binding"/>
    <property type="evidence" value="ECO:0007669"/>
    <property type="project" value="InterPro"/>
</dbReference>
<dbReference type="Pfam" id="PF00724">
    <property type="entry name" value="Oxidored_FMN"/>
    <property type="match status" value="1"/>
</dbReference>
<dbReference type="InterPro" id="IPR001155">
    <property type="entry name" value="OxRdtase_FMN_N"/>
</dbReference>
<dbReference type="Pfam" id="PF05241">
    <property type="entry name" value="EBP"/>
    <property type="match status" value="1"/>
</dbReference>
<protein>
    <submittedName>
        <fullName evidence="9">Putative nadph dehydrogenase protein</fullName>
    </submittedName>
</protein>
<gene>
    <name evidence="9" type="ORF">Bfra_011131</name>
</gene>
<feature type="region of interest" description="Disordered" evidence="6">
    <location>
        <begin position="288"/>
        <end position="307"/>
    </location>
</feature>
<keyword evidence="3 5" id="KW-1133">Transmembrane helix</keyword>
<evidence type="ECO:0000259" key="8">
    <source>
        <dbReference type="PROSITE" id="PS51751"/>
    </source>
</evidence>
<evidence type="ECO:0000313" key="10">
    <source>
        <dbReference type="Proteomes" id="UP000531561"/>
    </source>
</evidence>
<dbReference type="GO" id="GO:0003959">
    <property type="term" value="F:NADPH dehydrogenase activity"/>
    <property type="evidence" value="ECO:0007669"/>
    <property type="project" value="InterPro"/>
</dbReference>
<evidence type="ECO:0000256" key="2">
    <source>
        <dbReference type="ARBA" id="ARBA00022692"/>
    </source>
</evidence>
<dbReference type="RefSeq" id="XP_037188273.1">
    <property type="nucleotide sequence ID" value="XM_037341461.1"/>
</dbReference>
<feature type="domain" description="EXPERA" evidence="8">
    <location>
        <begin position="35"/>
        <end position="181"/>
    </location>
</feature>
<proteinExistence type="predicted"/>
<dbReference type="PANTHER" id="PTHR43303:SF2">
    <property type="entry name" value="INDOLEAMINE 2,3-DIOXYGENASE PYRROLE 2,3-DIOXYGENASE (AFU_ORTHOLOGUE AFUA_5G01450"/>
    <property type="match status" value="1"/>
</dbReference>
<evidence type="ECO:0000313" key="9">
    <source>
        <dbReference type="EMBL" id="KAF5869324.1"/>
    </source>
</evidence>
<dbReference type="CDD" id="cd02932">
    <property type="entry name" value="OYE_YqiM_FMN"/>
    <property type="match status" value="1"/>
</dbReference>
<dbReference type="OrthoDB" id="72788at2759"/>
<feature type="transmembrane region" description="Helical" evidence="7">
    <location>
        <begin position="90"/>
        <end position="116"/>
    </location>
</feature>
<accession>A0A8H6EEF4</accession>
<reference evidence="9 10" key="1">
    <citation type="journal article" date="2020" name="Phytopathology">
        <title>A high-quality genome resource of Botrytis fragariae, a new and rapidly spreading fungal pathogen causing strawberry gray mold in the U.S.A.</title>
        <authorList>
            <person name="Wu Y."/>
            <person name="Saski C.A."/>
            <person name="Schnabel G."/>
            <person name="Xiao S."/>
            <person name="Hu M."/>
        </authorList>
    </citation>
    <scope>NUCLEOTIDE SEQUENCE [LARGE SCALE GENOMIC DNA]</scope>
    <source>
        <strain evidence="9 10">BVB16</strain>
    </source>
</reference>
<evidence type="ECO:0000256" key="7">
    <source>
        <dbReference type="SAM" id="Phobius"/>
    </source>
</evidence>
<feature type="transmembrane region" description="Helical" evidence="7">
    <location>
        <begin position="160"/>
        <end position="178"/>
    </location>
</feature>
<keyword evidence="4 5" id="KW-0472">Membrane</keyword>
<keyword evidence="2 5" id="KW-0812">Transmembrane</keyword>
<dbReference type="InterPro" id="IPR033118">
    <property type="entry name" value="EXPERA"/>
</dbReference>
<feature type="transmembrane region" description="Helical" evidence="7">
    <location>
        <begin position="37"/>
        <end position="59"/>
    </location>
</feature>